<dbReference type="AlphaFoldDB" id="A0ABD3PEV0"/>
<reference evidence="4 5" key="1">
    <citation type="journal article" date="2020" name="G3 (Bethesda)">
        <title>Improved Reference Genome for Cyclotella cryptica CCMP332, a Model for Cell Wall Morphogenesis, Salinity Adaptation, and Lipid Production in Diatoms (Bacillariophyta).</title>
        <authorList>
            <person name="Roberts W.R."/>
            <person name="Downey K.M."/>
            <person name="Ruck E.C."/>
            <person name="Traller J.C."/>
            <person name="Alverson A.J."/>
        </authorList>
    </citation>
    <scope>NUCLEOTIDE SEQUENCE [LARGE SCALE GENOMIC DNA]</scope>
    <source>
        <strain evidence="4 5">CCMP332</strain>
    </source>
</reference>
<feature type="compositionally biased region" description="Basic residues" evidence="1">
    <location>
        <begin position="1"/>
        <end position="18"/>
    </location>
</feature>
<protein>
    <recommendedName>
        <fullName evidence="3">3'-5' exonuclease domain-containing protein</fullName>
    </recommendedName>
</protein>
<dbReference type="InterPro" id="IPR045092">
    <property type="entry name" value="Rrp6-like"/>
</dbReference>
<evidence type="ECO:0000313" key="4">
    <source>
        <dbReference type="EMBL" id="KAL3784875.1"/>
    </source>
</evidence>
<comment type="caution">
    <text evidence="4">The sequence shown here is derived from an EMBL/GenBank/DDBJ whole genome shotgun (WGS) entry which is preliminary data.</text>
</comment>
<name>A0ABD3PEV0_9STRA</name>
<keyword evidence="2" id="KW-0472">Membrane</keyword>
<organism evidence="4 5">
    <name type="scientific">Cyclotella cryptica</name>
    <dbReference type="NCBI Taxonomy" id="29204"/>
    <lineage>
        <taxon>Eukaryota</taxon>
        <taxon>Sar</taxon>
        <taxon>Stramenopiles</taxon>
        <taxon>Ochrophyta</taxon>
        <taxon>Bacillariophyta</taxon>
        <taxon>Coscinodiscophyceae</taxon>
        <taxon>Thalassiosirophycidae</taxon>
        <taxon>Stephanodiscales</taxon>
        <taxon>Stephanodiscaceae</taxon>
        <taxon>Cyclotella</taxon>
    </lineage>
</organism>
<proteinExistence type="predicted"/>
<keyword evidence="5" id="KW-1185">Reference proteome</keyword>
<gene>
    <name evidence="4" type="ORF">HJC23_012478</name>
</gene>
<sequence length="799" mass="91235">MGRYRGGHRFRSHRRKKNNCSDSDNSLRNQGMQESDLMLVEKYLVEYRRMAFAIFYSKPKDDPYENPKLERPFTVGRHVFPGLTTELCKQPYLNLPDTLSAKERRSIHALCCSLQLYHCGAGTKTNRNNSTETGSDDKHPASTTMKRRIVVSIFANGLDNLPDIEQPYTTKGSSPTRLCRPWYTRASHAMKRDCSTNNLDANASKHMQSSMSIKEINSYKQRILAIEGEKREISTFARYPEQSLRTSLRNEIAVCGEAMIMTQQVDTFDLGEMESLDLSIVPTPTQCPWMLVDTVEKLKECVEELMFGVNHKITNKSKLPLLYELAFDMEMHNHGGSEQKAALRTCLIQLTSNVAMKDYVIDPLAQGLWDAIPIYLGPLFSDPSIVKIGHGISGMDTTSLHRDFGILVVNAFDTYEASAVLANTIKGGLGLAKLCKHYALPNWKEYEELKLKYQCSDWKKRPLDDRAIEYGRFDVRCLILLRKLLIRDLVKLDMIGGKSPFDYLRRNAWVQIGQVSSISASDASSVNVFTDLASESFIESSLSYEGSSDINTFSETADTSSSFDEFKDAKESFDGDVLDEGSTDKFVDASDYSSESYTPEGRRVLNVSDLPAFHHLMQAIKISNKRCLRLWTDDNEESLSKHPALLLMIEQASIGKGHGRFWSNAHHELYFKLAEWRQDVAERENLDEFDLCSLDFLVYVAYSLPRDKNEMRRFSYFLPEFLENEKLPYCHELCQLVATSEAYGLQKEPPLSEMDRFGVVFYKYSDPRNERKKTLLKILAGTAIVSLTTIIWFKRARRR</sequence>
<feature type="region of interest" description="Disordered" evidence="1">
    <location>
        <begin position="1"/>
        <end position="29"/>
    </location>
</feature>
<keyword evidence="2" id="KW-0812">Transmembrane</keyword>
<dbReference type="PANTHER" id="PTHR12124">
    <property type="entry name" value="POLYMYOSITIS/SCLERODERMA AUTOANTIGEN-RELATED"/>
    <property type="match status" value="1"/>
</dbReference>
<dbReference type="Pfam" id="PF01612">
    <property type="entry name" value="DNA_pol_A_exo1"/>
    <property type="match status" value="1"/>
</dbReference>
<dbReference type="InterPro" id="IPR010997">
    <property type="entry name" value="HRDC-like_sf"/>
</dbReference>
<evidence type="ECO:0000256" key="1">
    <source>
        <dbReference type="SAM" id="MobiDB-lite"/>
    </source>
</evidence>
<feature type="domain" description="3'-5' exonuclease" evidence="3">
    <location>
        <begin position="306"/>
        <end position="490"/>
    </location>
</feature>
<dbReference type="Gene3D" id="3.30.420.10">
    <property type="entry name" value="Ribonuclease H-like superfamily/Ribonuclease H"/>
    <property type="match status" value="1"/>
</dbReference>
<dbReference type="Gene3D" id="1.10.150.80">
    <property type="entry name" value="HRDC domain"/>
    <property type="match status" value="1"/>
</dbReference>
<evidence type="ECO:0000259" key="3">
    <source>
        <dbReference type="SMART" id="SM00474"/>
    </source>
</evidence>
<feature type="compositionally biased region" description="Polar residues" evidence="1">
    <location>
        <begin position="20"/>
        <end position="29"/>
    </location>
</feature>
<evidence type="ECO:0000256" key="2">
    <source>
        <dbReference type="SAM" id="Phobius"/>
    </source>
</evidence>
<dbReference type="PANTHER" id="PTHR12124:SF47">
    <property type="entry name" value="EXOSOME COMPONENT 10"/>
    <property type="match status" value="1"/>
</dbReference>
<dbReference type="SMART" id="SM00474">
    <property type="entry name" value="35EXOc"/>
    <property type="match status" value="1"/>
</dbReference>
<accession>A0ABD3PEV0</accession>
<feature type="compositionally biased region" description="Polar residues" evidence="1">
    <location>
        <begin position="123"/>
        <end position="133"/>
    </location>
</feature>
<keyword evidence="2" id="KW-1133">Transmembrane helix</keyword>
<feature type="region of interest" description="Disordered" evidence="1">
    <location>
        <begin position="123"/>
        <end position="142"/>
    </location>
</feature>
<dbReference type="Proteomes" id="UP001516023">
    <property type="component" value="Unassembled WGS sequence"/>
</dbReference>
<dbReference type="InterPro" id="IPR044876">
    <property type="entry name" value="HRDC_dom_sf"/>
</dbReference>
<dbReference type="SUPFAM" id="SSF53098">
    <property type="entry name" value="Ribonuclease H-like"/>
    <property type="match status" value="1"/>
</dbReference>
<dbReference type="InterPro" id="IPR036397">
    <property type="entry name" value="RNaseH_sf"/>
</dbReference>
<dbReference type="InterPro" id="IPR012337">
    <property type="entry name" value="RNaseH-like_sf"/>
</dbReference>
<dbReference type="EMBL" id="JABMIG020000227">
    <property type="protein sequence ID" value="KAL3784875.1"/>
    <property type="molecule type" value="Genomic_DNA"/>
</dbReference>
<dbReference type="InterPro" id="IPR002562">
    <property type="entry name" value="3'-5'_exonuclease_dom"/>
</dbReference>
<dbReference type="SUPFAM" id="SSF47819">
    <property type="entry name" value="HRDC-like"/>
    <property type="match status" value="1"/>
</dbReference>
<evidence type="ECO:0000313" key="5">
    <source>
        <dbReference type="Proteomes" id="UP001516023"/>
    </source>
</evidence>
<feature type="transmembrane region" description="Helical" evidence="2">
    <location>
        <begin position="775"/>
        <end position="793"/>
    </location>
</feature>